<dbReference type="Pfam" id="PF03069">
    <property type="entry name" value="FmdA_AmdA"/>
    <property type="match status" value="2"/>
</dbReference>
<sequence>MPPELFPTPDCVHWGFFDGTLPPVAEIASGDVVTIHTVSGGTEDLPPDGRGMTVRPEHRRILAAVAPGPGPHILTGPIAVRGAEPGDALRVEILEVSLRDDWGFNLIRPGAGALPDLAPDPAPRGGRIHLPIDRARGVIRMPWGLEIPARPFFGVIGTAPPPADGRLTSIVPGAFGGNIDNKELTAGAVLHLPVWTAGALLSVGDGHAAQGDGEVCLTAVETGLTGRFRVELVKGAGLAGPWAETADHVITMGFDPDLDEAARIALRAMIALISERTGLSAEEAYRLCSVAADLRVTQLVNRHKGIHALLPRWALHGAS</sequence>
<dbReference type="InterPro" id="IPR004304">
    <property type="entry name" value="FmdA_AmdA"/>
</dbReference>
<geneLocation type="plasmid" evidence="1 2">
    <name>AbAZ39_p3</name>
</geneLocation>
<dbReference type="EMBL" id="CP007796">
    <property type="protein sequence ID" value="AIB15967.1"/>
    <property type="molecule type" value="Genomic_DNA"/>
</dbReference>
<dbReference type="PANTHER" id="PTHR31891">
    <property type="entry name" value="FORMAMIDASE C869.04-RELATED"/>
    <property type="match status" value="1"/>
</dbReference>
<name>A0A060DT74_9PROT</name>
<dbReference type="Gene3D" id="2.60.120.580">
    <property type="entry name" value="Acetamidase/Formamidase-like domains"/>
    <property type="match status" value="2"/>
</dbReference>
<dbReference type="PANTHER" id="PTHR31891:SF1">
    <property type="entry name" value="FORMAMIDASE C869.04-RELATED"/>
    <property type="match status" value="1"/>
</dbReference>
<keyword evidence="1" id="KW-0614">Plasmid</keyword>
<evidence type="ECO:0000313" key="2">
    <source>
        <dbReference type="Proteomes" id="UP000027186"/>
    </source>
</evidence>
<reference evidence="1 2" key="1">
    <citation type="journal article" date="2014" name="Genome Announc.">
        <title>Complete Genome Sequence of the Model Rhizosphere Strain Azospirillum brasilense Az39, Successfully Applied in Agriculture.</title>
        <authorList>
            <person name="Rivera D."/>
            <person name="Revale S."/>
            <person name="Molina R."/>
            <person name="Gualpa J."/>
            <person name="Puente M."/>
            <person name="Maroniche G."/>
            <person name="Paris G."/>
            <person name="Baker D."/>
            <person name="Clavijo B."/>
            <person name="McLay K."/>
            <person name="Spaepen S."/>
            <person name="Perticari A."/>
            <person name="Vazquez M."/>
            <person name="Wisniewski-Dye F."/>
            <person name="Watkins C."/>
            <person name="Martinez-Abarca F."/>
            <person name="Vanderleyden J."/>
            <person name="Cassan F."/>
        </authorList>
    </citation>
    <scope>NUCLEOTIDE SEQUENCE [LARGE SCALE GENOMIC DNA]</scope>
    <source>
        <strain evidence="1 2">Az39</strain>
        <plasmid evidence="1">AbAZ39_p3</plasmid>
    </source>
</reference>
<proteinExistence type="predicted"/>
<gene>
    <name evidence="1" type="ORF">ABAZ39_29360</name>
</gene>
<dbReference type="SUPFAM" id="SSF141130">
    <property type="entry name" value="Acetamidase/Formamidase-like"/>
    <property type="match status" value="1"/>
</dbReference>
<dbReference type="AlphaFoldDB" id="A0A060DT74"/>
<dbReference type="KEGG" id="abq:ABAZ39_29360"/>
<accession>A0A060DT74</accession>
<evidence type="ECO:0000313" key="1">
    <source>
        <dbReference type="EMBL" id="AIB15967.1"/>
    </source>
</evidence>
<dbReference type="Proteomes" id="UP000027186">
    <property type="component" value="Plasmid AbAZ39_p3"/>
</dbReference>
<protein>
    <submittedName>
        <fullName evidence="1">Amidase</fullName>
    </submittedName>
</protein>
<dbReference type="GO" id="GO:0016811">
    <property type="term" value="F:hydrolase activity, acting on carbon-nitrogen (but not peptide) bonds, in linear amides"/>
    <property type="evidence" value="ECO:0007669"/>
    <property type="project" value="InterPro"/>
</dbReference>
<dbReference type="Gene3D" id="3.10.28.20">
    <property type="entry name" value="Acetamidase/Formamidase-like domains"/>
    <property type="match status" value="1"/>
</dbReference>
<dbReference type="RefSeq" id="WP_040137646.1">
    <property type="nucleotide sequence ID" value="NZ_CP007796.1"/>
</dbReference>
<organism evidence="1 2">
    <name type="scientific">Azospirillum argentinense</name>
    <dbReference type="NCBI Taxonomy" id="2970906"/>
    <lineage>
        <taxon>Bacteria</taxon>
        <taxon>Pseudomonadati</taxon>
        <taxon>Pseudomonadota</taxon>
        <taxon>Alphaproteobacteria</taxon>
        <taxon>Rhodospirillales</taxon>
        <taxon>Azospirillaceae</taxon>
        <taxon>Azospirillum</taxon>
    </lineage>
</organism>